<dbReference type="InterPro" id="IPR016064">
    <property type="entry name" value="NAD/diacylglycerol_kinase_sf"/>
</dbReference>
<dbReference type="VEuPathDB" id="TriTrypDB:ECC02_005968"/>
<keyword evidence="2" id="KW-0808">Transferase</keyword>
<proteinExistence type="predicted"/>
<evidence type="ECO:0000313" key="2">
    <source>
        <dbReference type="EMBL" id="PWU85825.1"/>
    </source>
</evidence>
<accession>A0A2V2UNM5</accession>
<feature type="compositionally biased region" description="Basic and acidic residues" evidence="1">
    <location>
        <begin position="390"/>
        <end position="400"/>
    </location>
</feature>
<dbReference type="GO" id="GO:0006741">
    <property type="term" value="P:NADP+ biosynthetic process"/>
    <property type="evidence" value="ECO:0007669"/>
    <property type="project" value="TreeGrafter"/>
</dbReference>
<dbReference type="EMBL" id="PRFA01000030">
    <property type="protein sequence ID" value="PWU93669.1"/>
    <property type="molecule type" value="Genomic_DNA"/>
</dbReference>
<dbReference type="Proteomes" id="UP000246121">
    <property type="component" value="Unassembled WGS sequence"/>
</dbReference>
<feature type="region of interest" description="Disordered" evidence="1">
    <location>
        <begin position="227"/>
        <end position="263"/>
    </location>
</feature>
<reference evidence="2 4" key="1">
    <citation type="journal article" date="2018" name="Microb. Genom.">
        <title>Expanding an expanded genome: long-read sequencing of Trypanosoma cruzi.</title>
        <authorList>
            <person name="Berna L."/>
            <person name="Rodriguez M."/>
            <person name="Chiribao M.L."/>
            <person name="Parodi-Talice A."/>
            <person name="Pita S."/>
            <person name="Rijo G."/>
            <person name="Alvarez-Valin F."/>
            <person name="Robello C."/>
        </authorList>
    </citation>
    <scope>NUCLEOTIDE SEQUENCE [LARGE SCALE GENOMIC DNA]</scope>
    <source>
        <strain evidence="2 4">Dm28c</strain>
    </source>
</reference>
<dbReference type="VEuPathDB" id="TriTrypDB:TcCLB.508175.260"/>
<dbReference type="VEuPathDB" id="TriTrypDB:BCY84_16481"/>
<dbReference type="Gene3D" id="3.40.50.10330">
    <property type="entry name" value="Probable inorganic polyphosphate/atp-NAD kinase, domain 1"/>
    <property type="match status" value="1"/>
</dbReference>
<dbReference type="FunFam" id="2.60.200.30:FF:000016">
    <property type="entry name" value="Inorganic polyphosphate/ATP-NAD kinase"/>
    <property type="match status" value="1"/>
</dbReference>
<dbReference type="InterPro" id="IPR017437">
    <property type="entry name" value="ATP-NAD_kinase_PpnK-typ_C"/>
</dbReference>
<dbReference type="VEuPathDB" id="TriTrypDB:TcG_01638"/>
<gene>
    <name evidence="2" type="ORF">C4B63_143g33</name>
    <name evidence="3" type="ORF">C4B63_30g176</name>
</gene>
<dbReference type="VEuPathDB" id="TriTrypDB:TcCLB.509151.40"/>
<dbReference type="InterPro" id="IPR017438">
    <property type="entry name" value="ATP-NAD_kinase_N"/>
</dbReference>
<dbReference type="GO" id="GO:0003951">
    <property type="term" value="F:NAD+ kinase activity"/>
    <property type="evidence" value="ECO:0007669"/>
    <property type="project" value="InterPro"/>
</dbReference>
<dbReference type="VEuPathDB" id="TriTrypDB:C4B63_143g33"/>
<name>A0A2V2UNM5_TRYCR</name>
<dbReference type="VEuPathDB" id="TriTrypDB:C3747_84g17"/>
<comment type="caution">
    <text evidence="2">The sequence shown here is derived from an EMBL/GenBank/DDBJ whole genome shotgun (WGS) entry which is preliminary data.</text>
</comment>
<dbReference type="VEuPathDB" id="TriTrypDB:TcYC6_0046210"/>
<feature type="region of interest" description="Disordered" evidence="1">
    <location>
        <begin position="345"/>
        <end position="408"/>
    </location>
</feature>
<evidence type="ECO:0000256" key="1">
    <source>
        <dbReference type="SAM" id="MobiDB-lite"/>
    </source>
</evidence>
<dbReference type="PANTHER" id="PTHR20275:SF0">
    <property type="entry name" value="NAD KINASE"/>
    <property type="match status" value="1"/>
</dbReference>
<protein>
    <submittedName>
        <fullName evidence="2">Putative inorganic polyphosphate/ATP-NAD kinase</fullName>
    </submittedName>
</protein>
<dbReference type="VEuPathDB" id="TriTrypDB:TcBrA4_0088360"/>
<dbReference type="Gene3D" id="2.60.200.30">
    <property type="entry name" value="Probable inorganic polyphosphate/atp-NAD kinase, domain 2"/>
    <property type="match status" value="1"/>
</dbReference>
<dbReference type="VEuPathDB" id="TriTrypDB:C4B63_30g176"/>
<dbReference type="VEuPathDB" id="TriTrypDB:TCDM_01819"/>
<organism evidence="2 4">
    <name type="scientific">Trypanosoma cruzi</name>
    <dbReference type="NCBI Taxonomy" id="5693"/>
    <lineage>
        <taxon>Eukaryota</taxon>
        <taxon>Discoba</taxon>
        <taxon>Euglenozoa</taxon>
        <taxon>Kinetoplastea</taxon>
        <taxon>Metakinetoplastina</taxon>
        <taxon>Trypanosomatida</taxon>
        <taxon>Trypanosomatidae</taxon>
        <taxon>Trypanosoma</taxon>
        <taxon>Schizotrypanum</taxon>
    </lineage>
</organism>
<dbReference type="GO" id="GO:0019674">
    <property type="term" value="P:NAD+ metabolic process"/>
    <property type="evidence" value="ECO:0007669"/>
    <property type="project" value="InterPro"/>
</dbReference>
<evidence type="ECO:0000313" key="3">
    <source>
        <dbReference type="EMBL" id="PWU93669.1"/>
    </source>
</evidence>
<dbReference type="PANTHER" id="PTHR20275">
    <property type="entry name" value="NAD KINASE"/>
    <property type="match status" value="1"/>
</dbReference>
<sequence length="804" mass="89232">MLRRVLPLFCYSVPQISRVGIFPLHLDPPTVQHREIFRLLVGERGFDHKNVSSSGSHAVYGGGDDYRHDNNNNTNSQLAGSLWCLESLAESLKSSECVPFDHLILVPNTRFPVTLRLSTHLAALTTLVTRGLSRVHVDFTALEHPDEDMPCVYELTQKYRNSTLVHWLQDAHEMQKWAHFGDVKLRVPMLLLQTVSFPVSMVGKPRDPRFIGKYFPGGSGALLAADRASTKKQPLGQPRQEKKTEDAASVPISNGGNHDEHDDKGVIIGNRGGNFVNSPRWVNGGYGEQEVEISRSYISSSTSSWLASSDNVPLLLQPSEQAELSKTGNGENGKKDAEYILRKDADLSSSVSGGHSNAGEMNGESETDMSERGTETQPNHTVDNSSRPSSAKEMKEREGKEEEIDTMNMPYDTMPVRRKVRHLVEELFSTHQSMEGGHGRSSTNAPPPHVEVHTVHRCTGADVRQALWEREVDPTLLLTEPVYRYINSHGLYHDYRKDNYPKLTQVQHIGASSNTSSSSSMNSTTAWRRGKVQAIGPAAVLSFPGLIPRLELHYDRNNILAREYYEKLSVFEANADEEPDLIVPIGGDGYMMHCIRNNWSRFIPFFGVNAGHVGYLLNDPSTLGELFFAPLKLHTTIMLYCLAEKETETGEKVLLSELAFNDAWVERSSGQTALIRILVNGEERIHLLRGDGVLVSTAAGSTAYCQALGASPVPVGAPLIQIVGSNVVSPAQWRPTHLNQEDHVELEVIDSLKRPCRCFVDSVDMGNVTRMLVRSSRAAGVVIAFTSSCDLQQKLYQMQFPNNM</sequence>
<dbReference type="VEuPathDB" id="TriTrypDB:TcCL_ESM02291"/>
<dbReference type="EMBL" id="PRFA01000143">
    <property type="protein sequence ID" value="PWU85825.1"/>
    <property type="molecule type" value="Genomic_DNA"/>
</dbReference>
<dbReference type="VEuPathDB" id="TriTrypDB:Tc_MARK_631"/>
<dbReference type="SUPFAM" id="SSF111331">
    <property type="entry name" value="NAD kinase/diacylglycerol kinase-like"/>
    <property type="match status" value="1"/>
</dbReference>
<dbReference type="VEuPathDB" id="TriTrypDB:TCSYLVIO_001819"/>
<evidence type="ECO:0000313" key="4">
    <source>
        <dbReference type="Proteomes" id="UP000246121"/>
    </source>
</evidence>
<feature type="compositionally biased region" description="Polar residues" evidence="1">
    <location>
        <begin position="375"/>
        <end position="389"/>
    </location>
</feature>
<dbReference type="AlphaFoldDB" id="A0A2V2UNM5"/>
<keyword evidence="2" id="KW-0418">Kinase</keyword>